<gene>
    <name evidence="5" type="ORF">HQ394_00440</name>
</gene>
<protein>
    <recommendedName>
        <fullName evidence="4">phosphoglycolate phosphatase</fullName>
        <ecNumber evidence="4">3.1.3.18</ecNumber>
    </recommendedName>
</protein>
<evidence type="ECO:0000256" key="2">
    <source>
        <dbReference type="ARBA" id="ARBA00004818"/>
    </source>
</evidence>
<evidence type="ECO:0000313" key="6">
    <source>
        <dbReference type="Proteomes" id="UP000516369"/>
    </source>
</evidence>
<evidence type="ECO:0000313" key="5">
    <source>
        <dbReference type="EMBL" id="QNT68103.1"/>
    </source>
</evidence>
<evidence type="ECO:0000256" key="3">
    <source>
        <dbReference type="ARBA" id="ARBA00006171"/>
    </source>
</evidence>
<dbReference type="EMBL" id="CP053923">
    <property type="protein sequence ID" value="QNT68103.1"/>
    <property type="molecule type" value="Genomic_DNA"/>
</dbReference>
<dbReference type="SFLD" id="SFLDS00003">
    <property type="entry name" value="Haloacid_Dehalogenase"/>
    <property type="match status" value="1"/>
</dbReference>
<organism evidence="5 6">
    <name type="scientific">Defluviicoccus vanus</name>
    <dbReference type="NCBI Taxonomy" id="111831"/>
    <lineage>
        <taxon>Bacteria</taxon>
        <taxon>Pseudomonadati</taxon>
        <taxon>Pseudomonadota</taxon>
        <taxon>Alphaproteobacteria</taxon>
        <taxon>Rhodospirillales</taxon>
        <taxon>Rhodospirillaceae</taxon>
        <taxon>Defluviicoccus</taxon>
    </lineage>
</organism>
<comment type="catalytic activity">
    <reaction evidence="1">
        <text>2-phosphoglycolate + H2O = glycolate + phosphate</text>
        <dbReference type="Rhea" id="RHEA:14369"/>
        <dbReference type="ChEBI" id="CHEBI:15377"/>
        <dbReference type="ChEBI" id="CHEBI:29805"/>
        <dbReference type="ChEBI" id="CHEBI:43474"/>
        <dbReference type="ChEBI" id="CHEBI:58033"/>
        <dbReference type="EC" id="3.1.3.18"/>
    </reaction>
</comment>
<dbReference type="InterPro" id="IPR041492">
    <property type="entry name" value="HAD_2"/>
</dbReference>
<keyword evidence="5" id="KW-0378">Hydrolase</keyword>
<dbReference type="AlphaFoldDB" id="A0A7H1MXB7"/>
<dbReference type="EC" id="3.1.3.18" evidence="4"/>
<dbReference type="GO" id="GO:0008967">
    <property type="term" value="F:phosphoglycolate phosphatase activity"/>
    <property type="evidence" value="ECO:0007669"/>
    <property type="project" value="UniProtKB-EC"/>
</dbReference>
<dbReference type="Proteomes" id="UP000516369">
    <property type="component" value="Chromosome"/>
</dbReference>
<dbReference type="InterPro" id="IPR036412">
    <property type="entry name" value="HAD-like_sf"/>
</dbReference>
<sequence>MIHSPRRERGSDDARPLSRPRAVIFDWDNTLIDSWSAIQDAQNHTLVAFDMRPWTMEETRQRVRGSMRETYPTLFGDKWEEAGKVFHSRFMERHLENMVPLPDAEDMLATLSEVGLYLAVVSNKKGDLLRTEVAHLNWSRYFSRVVGAQDAVRDKPSPEPVMLALDGSNIASRDDVWFVGDTDVDLECAVRAGCVPVLLRETAPEAKEFVDYPPVVHVSGCLTLSKVLQTL</sequence>
<dbReference type="SUPFAM" id="SSF56784">
    <property type="entry name" value="HAD-like"/>
    <property type="match status" value="1"/>
</dbReference>
<dbReference type="GO" id="GO:0005829">
    <property type="term" value="C:cytosol"/>
    <property type="evidence" value="ECO:0007669"/>
    <property type="project" value="TreeGrafter"/>
</dbReference>
<dbReference type="SFLD" id="SFLDG01129">
    <property type="entry name" value="C1.5:_HAD__Beta-PGM__Phosphata"/>
    <property type="match status" value="1"/>
</dbReference>
<dbReference type="PANTHER" id="PTHR43434">
    <property type="entry name" value="PHOSPHOGLYCOLATE PHOSPHATASE"/>
    <property type="match status" value="1"/>
</dbReference>
<dbReference type="GO" id="GO:0006281">
    <property type="term" value="P:DNA repair"/>
    <property type="evidence" value="ECO:0007669"/>
    <property type="project" value="TreeGrafter"/>
</dbReference>
<reference evidence="5 6" key="1">
    <citation type="submission" date="2020-05" db="EMBL/GenBank/DDBJ databases">
        <title>Complete closed genome sequence of Defluviicoccus vanus.</title>
        <authorList>
            <person name="Bessarab I."/>
            <person name="Arumugam K."/>
            <person name="Maszenan A.M."/>
            <person name="Seviour R.J."/>
            <person name="Williams R.B."/>
        </authorList>
    </citation>
    <scope>NUCLEOTIDE SEQUENCE [LARGE SCALE GENOMIC DNA]</scope>
    <source>
        <strain evidence="5 6">Ben 114</strain>
    </source>
</reference>
<dbReference type="PANTHER" id="PTHR43434:SF1">
    <property type="entry name" value="PHOSPHOGLYCOLATE PHOSPHATASE"/>
    <property type="match status" value="1"/>
</dbReference>
<dbReference type="SFLD" id="SFLDG01135">
    <property type="entry name" value="C1.5.6:_HAD__Beta-PGM__Phospha"/>
    <property type="match status" value="1"/>
</dbReference>
<evidence type="ECO:0000256" key="1">
    <source>
        <dbReference type="ARBA" id="ARBA00000830"/>
    </source>
</evidence>
<name>A0A7H1MXB7_9PROT</name>
<keyword evidence="6" id="KW-1185">Reference proteome</keyword>
<comment type="similarity">
    <text evidence="3">Belongs to the HAD-like hydrolase superfamily. CbbY/CbbZ/Gph/YieH family.</text>
</comment>
<evidence type="ECO:0000256" key="4">
    <source>
        <dbReference type="ARBA" id="ARBA00013078"/>
    </source>
</evidence>
<dbReference type="Gene3D" id="1.10.150.730">
    <property type="match status" value="1"/>
</dbReference>
<accession>A0A7H1MXB7</accession>
<proteinExistence type="inferred from homology"/>
<dbReference type="KEGG" id="dvn:HQ394_00440"/>
<dbReference type="Pfam" id="PF13419">
    <property type="entry name" value="HAD_2"/>
    <property type="match status" value="1"/>
</dbReference>
<comment type="pathway">
    <text evidence="2">Organic acid metabolism; glycolate biosynthesis; glycolate from 2-phosphoglycolate: step 1/1.</text>
</comment>
<dbReference type="Gene3D" id="3.40.50.1000">
    <property type="entry name" value="HAD superfamily/HAD-like"/>
    <property type="match status" value="1"/>
</dbReference>
<dbReference type="InterPro" id="IPR023214">
    <property type="entry name" value="HAD_sf"/>
</dbReference>
<dbReference type="InterPro" id="IPR050155">
    <property type="entry name" value="HAD-like_hydrolase_sf"/>
</dbReference>